<keyword evidence="4" id="KW-1185">Reference proteome</keyword>
<name>A0A841J577_9SPHN</name>
<evidence type="ECO:0000313" key="4">
    <source>
        <dbReference type="Proteomes" id="UP000552700"/>
    </source>
</evidence>
<evidence type="ECO:0000313" key="3">
    <source>
        <dbReference type="EMBL" id="MBB6123715.1"/>
    </source>
</evidence>
<proteinExistence type="predicted"/>
<dbReference type="SMART" id="SM00421">
    <property type="entry name" value="HTH_LUXR"/>
    <property type="match status" value="1"/>
</dbReference>
<dbReference type="GO" id="GO:0003677">
    <property type="term" value="F:DNA binding"/>
    <property type="evidence" value="ECO:0007669"/>
    <property type="project" value="UniProtKB-KW"/>
</dbReference>
<protein>
    <submittedName>
        <fullName evidence="3">DNA-binding CsgD family transcriptional regulator</fullName>
    </submittedName>
</protein>
<dbReference type="Gene3D" id="1.10.10.10">
    <property type="entry name" value="Winged helix-like DNA-binding domain superfamily/Winged helix DNA-binding domain"/>
    <property type="match status" value="1"/>
</dbReference>
<dbReference type="InterPro" id="IPR000792">
    <property type="entry name" value="Tscrpt_reg_LuxR_C"/>
</dbReference>
<dbReference type="RefSeq" id="WP_184079101.1">
    <property type="nucleotide sequence ID" value="NZ_JACIJP010000002.1"/>
</dbReference>
<dbReference type="AlphaFoldDB" id="A0A841J577"/>
<evidence type="ECO:0000256" key="1">
    <source>
        <dbReference type="SAM" id="MobiDB-lite"/>
    </source>
</evidence>
<dbReference type="EMBL" id="JACIJP010000002">
    <property type="protein sequence ID" value="MBB6123715.1"/>
    <property type="molecule type" value="Genomic_DNA"/>
</dbReference>
<dbReference type="Proteomes" id="UP000552700">
    <property type="component" value="Unassembled WGS sequence"/>
</dbReference>
<feature type="region of interest" description="Disordered" evidence="1">
    <location>
        <begin position="1"/>
        <end position="46"/>
    </location>
</feature>
<dbReference type="InterPro" id="IPR016032">
    <property type="entry name" value="Sig_transdc_resp-reg_C-effctor"/>
</dbReference>
<comment type="caution">
    <text evidence="3">The sequence shown here is derived from an EMBL/GenBank/DDBJ whole genome shotgun (WGS) entry which is preliminary data.</text>
</comment>
<reference evidence="3 4" key="1">
    <citation type="submission" date="2020-08" db="EMBL/GenBank/DDBJ databases">
        <title>Genomic Encyclopedia of Type Strains, Phase IV (KMG-IV): sequencing the most valuable type-strain genomes for metagenomic binning, comparative biology and taxonomic classification.</title>
        <authorList>
            <person name="Goeker M."/>
        </authorList>
    </citation>
    <scope>NUCLEOTIDE SEQUENCE [LARGE SCALE GENOMIC DNA]</scope>
    <source>
        <strain evidence="3 4">DSM 102255</strain>
    </source>
</reference>
<feature type="compositionally biased region" description="Basic and acidic residues" evidence="1">
    <location>
        <begin position="21"/>
        <end position="31"/>
    </location>
</feature>
<keyword evidence="3" id="KW-0238">DNA-binding</keyword>
<organism evidence="3 4">
    <name type="scientific">Sphingobium subterraneum</name>
    <dbReference type="NCBI Taxonomy" id="627688"/>
    <lineage>
        <taxon>Bacteria</taxon>
        <taxon>Pseudomonadati</taxon>
        <taxon>Pseudomonadota</taxon>
        <taxon>Alphaproteobacteria</taxon>
        <taxon>Sphingomonadales</taxon>
        <taxon>Sphingomonadaceae</taxon>
        <taxon>Sphingobium</taxon>
    </lineage>
</organism>
<sequence>MSDVTAAAGQDVLGDVPRASAGERRRGERQPPRPLPPNGNPQVSVNGSPIAGVWKAAVELSGGDSCVGVLNVANPNVRGIIFSSGCSQSDLTFMNVDSLRAWLEVNVGNGDFDGSRLAMVDPKEVAEVANLPWMKHLSALAAGRAEVSSEGVLWVLIGWRGPIENKVNRRRLSLALRVLGHCAITYNDYSRRERRLRILEGMVDELAPALILVNGQAQVFWTNYRAEMILAERRLLIRNGGNMLASRMQANTALLRETISDVISTPPRVDEENDRYLLLPRDDGDEEVIVLRPVAGRQGLEGNRAVLVILPQNDMLTLAARLVSLYGLIPSEARFVSAIVKTGSSALAAIQLGITEQTAKTYMKRIYAKLGINSQLELGMLFASLAPPLRTVPSAHVAHAQQINAF</sequence>
<dbReference type="SUPFAM" id="SSF46894">
    <property type="entry name" value="C-terminal effector domain of the bipartite response regulators"/>
    <property type="match status" value="1"/>
</dbReference>
<accession>A0A841J577</accession>
<dbReference type="InterPro" id="IPR036388">
    <property type="entry name" value="WH-like_DNA-bd_sf"/>
</dbReference>
<feature type="domain" description="HTH luxR-type" evidence="2">
    <location>
        <begin position="325"/>
        <end position="382"/>
    </location>
</feature>
<gene>
    <name evidence="3" type="ORF">FHS92_001444</name>
</gene>
<evidence type="ECO:0000259" key="2">
    <source>
        <dbReference type="SMART" id="SM00421"/>
    </source>
</evidence>
<dbReference type="GO" id="GO:0006355">
    <property type="term" value="P:regulation of DNA-templated transcription"/>
    <property type="evidence" value="ECO:0007669"/>
    <property type="project" value="InterPro"/>
</dbReference>